<dbReference type="InterPro" id="IPR036590">
    <property type="entry name" value="SRAP-like"/>
</dbReference>
<dbReference type="GO" id="GO:0016829">
    <property type="term" value="F:lyase activity"/>
    <property type="evidence" value="ECO:0007669"/>
    <property type="project" value="UniProtKB-KW"/>
</dbReference>
<sequence>MCFHNSLTATVAEVEKRFEATSEVKQADFQPVYHGNGFDYPTWPVITTQAPKTLQLFRWGLVPRWVKTKEEAEEIRANTLNAKVETLAQKPSFKYALRESQRCLVPSSGFFEWQTVGKQKYPYHIRLRNQPLFAMAGIWESWHNPDFADDVWNTFSIITTEANPMMARIHNTKQRMPLLLLPGSESLWLQSDLDSSALKEIARPLDDSLMESFTIGRLISNRKTDSNVPEVSKPHLYPELSQQQLSLF</sequence>
<evidence type="ECO:0000256" key="7">
    <source>
        <dbReference type="ARBA" id="ARBA00023239"/>
    </source>
</evidence>
<dbReference type="PANTHER" id="PTHR13604:SF0">
    <property type="entry name" value="ABASIC SITE PROCESSING PROTEIN HMCES"/>
    <property type="match status" value="1"/>
</dbReference>
<dbReference type="EMBL" id="QPIW01000001">
    <property type="protein sequence ID" value="RDB07739.1"/>
    <property type="molecule type" value="Genomic_DNA"/>
</dbReference>
<keyword evidence="5" id="KW-0190">Covalent protein-DNA linkage</keyword>
<protein>
    <recommendedName>
        <fullName evidence="8">Abasic site processing protein</fullName>
        <ecNumber evidence="8">3.4.-.-</ecNumber>
    </recommendedName>
</protein>
<reference evidence="9 10" key="1">
    <citation type="submission" date="2018-07" db="EMBL/GenBank/DDBJ databases">
        <title>Genome analysis of Runella aurantiaca.</title>
        <authorList>
            <person name="Yang X."/>
        </authorList>
    </citation>
    <scope>NUCLEOTIDE SEQUENCE [LARGE SCALE GENOMIC DNA]</scope>
    <source>
        <strain evidence="9 10">YX9</strain>
    </source>
</reference>
<evidence type="ECO:0000313" key="10">
    <source>
        <dbReference type="Proteomes" id="UP000253141"/>
    </source>
</evidence>
<dbReference type="GO" id="GO:0008233">
    <property type="term" value="F:peptidase activity"/>
    <property type="evidence" value="ECO:0007669"/>
    <property type="project" value="UniProtKB-KW"/>
</dbReference>
<dbReference type="EC" id="3.4.-.-" evidence="8"/>
<evidence type="ECO:0000256" key="8">
    <source>
        <dbReference type="RuleBase" id="RU364100"/>
    </source>
</evidence>
<dbReference type="Proteomes" id="UP000253141">
    <property type="component" value="Unassembled WGS sequence"/>
</dbReference>
<name>A0A369ID91_9BACT</name>
<evidence type="ECO:0000256" key="2">
    <source>
        <dbReference type="ARBA" id="ARBA00022670"/>
    </source>
</evidence>
<evidence type="ECO:0000256" key="1">
    <source>
        <dbReference type="ARBA" id="ARBA00008136"/>
    </source>
</evidence>
<organism evidence="9 10">
    <name type="scientific">Runella aurantiaca</name>
    <dbReference type="NCBI Taxonomy" id="2282308"/>
    <lineage>
        <taxon>Bacteria</taxon>
        <taxon>Pseudomonadati</taxon>
        <taxon>Bacteroidota</taxon>
        <taxon>Cytophagia</taxon>
        <taxon>Cytophagales</taxon>
        <taxon>Spirosomataceae</taxon>
        <taxon>Runella</taxon>
    </lineage>
</organism>
<gene>
    <name evidence="9" type="ORF">DVG78_01400</name>
</gene>
<accession>A0A369ID91</accession>
<keyword evidence="3" id="KW-0227">DNA damage</keyword>
<evidence type="ECO:0000256" key="5">
    <source>
        <dbReference type="ARBA" id="ARBA00023124"/>
    </source>
</evidence>
<evidence type="ECO:0000256" key="6">
    <source>
        <dbReference type="ARBA" id="ARBA00023125"/>
    </source>
</evidence>
<keyword evidence="10" id="KW-1185">Reference proteome</keyword>
<dbReference type="InterPro" id="IPR003738">
    <property type="entry name" value="SRAP"/>
</dbReference>
<keyword evidence="7" id="KW-0456">Lyase</keyword>
<dbReference type="SUPFAM" id="SSF143081">
    <property type="entry name" value="BB1717-like"/>
    <property type="match status" value="1"/>
</dbReference>
<dbReference type="GO" id="GO:0003697">
    <property type="term" value="F:single-stranded DNA binding"/>
    <property type="evidence" value="ECO:0007669"/>
    <property type="project" value="InterPro"/>
</dbReference>
<dbReference type="GO" id="GO:0106300">
    <property type="term" value="P:protein-DNA covalent cross-linking repair"/>
    <property type="evidence" value="ECO:0007669"/>
    <property type="project" value="InterPro"/>
</dbReference>
<dbReference type="AlphaFoldDB" id="A0A369ID91"/>
<evidence type="ECO:0000256" key="4">
    <source>
        <dbReference type="ARBA" id="ARBA00022801"/>
    </source>
</evidence>
<dbReference type="RefSeq" id="WP_114459275.1">
    <property type="nucleotide sequence ID" value="NZ_QPIW01000001.1"/>
</dbReference>
<keyword evidence="4 8" id="KW-0378">Hydrolase</keyword>
<dbReference type="OrthoDB" id="9782620at2"/>
<dbReference type="PANTHER" id="PTHR13604">
    <property type="entry name" value="DC12-RELATED"/>
    <property type="match status" value="1"/>
</dbReference>
<evidence type="ECO:0000256" key="3">
    <source>
        <dbReference type="ARBA" id="ARBA00022763"/>
    </source>
</evidence>
<dbReference type="GO" id="GO:0006508">
    <property type="term" value="P:proteolysis"/>
    <property type="evidence" value="ECO:0007669"/>
    <property type="project" value="UniProtKB-KW"/>
</dbReference>
<comment type="caution">
    <text evidence="9">The sequence shown here is derived from an EMBL/GenBank/DDBJ whole genome shotgun (WGS) entry which is preliminary data.</text>
</comment>
<dbReference type="Pfam" id="PF02586">
    <property type="entry name" value="SRAP"/>
    <property type="match status" value="1"/>
</dbReference>
<dbReference type="Gene3D" id="3.90.1680.10">
    <property type="entry name" value="SOS response associated peptidase-like"/>
    <property type="match status" value="1"/>
</dbReference>
<evidence type="ECO:0000313" key="9">
    <source>
        <dbReference type="EMBL" id="RDB07739.1"/>
    </source>
</evidence>
<keyword evidence="6" id="KW-0238">DNA-binding</keyword>
<proteinExistence type="inferred from homology"/>
<keyword evidence="2 8" id="KW-0645">Protease</keyword>
<comment type="similarity">
    <text evidence="1 8">Belongs to the SOS response-associated peptidase family.</text>
</comment>